<proteinExistence type="predicted"/>
<feature type="transmembrane region" description="Helical" evidence="1">
    <location>
        <begin position="283"/>
        <end position="303"/>
    </location>
</feature>
<evidence type="ECO:0000256" key="1">
    <source>
        <dbReference type="SAM" id="Phobius"/>
    </source>
</evidence>
<organism evidence="2 3">
    <name type="scientific">Phytohabitans rumicis</name>
    <dbReference type="NCBI Taxonomy" id="1076125"/>
    <lineage>
        <taxon>Bacteria</taxon>
        <taxon>Bacillati</taxon>
        <taxon>Actinomycetota</taxon>
        <taxon>Actinomycetes</taxon>
        <taxon>Micromonosporales</taxon>
        <taxon>Micromonosporaceae</taxon>
    </lineage>
</organism>
<evidence type="ECO:0000313" key="2">
    <source>
        <dbReference type="EMBL" id="GFJ96314.1"/>
    </source>
</evidence>
<keyword evidence="1" id="KW-0812">Transmembrane</keyword>
<name>A0A6V8LJC3_9ACTN</name>
<accession>A0A6V8LJC3</accession>
<evidence type="ECO:0000313" key="3">
    <source>
        <dbReference type="Proteomes" id="UP000482960"/>
    </source>
</evidence>
<dbReference type="Proteomes" id="UP000482960">
    <property type="component" value="Unassembled WGS sequence"/>
</dbReference>
<feature type="transmembrane region" description="Helical" evidence="1">
    <location>
        <begin position="68"/>
        <end position="90"/>
    </location>
</feature>
<protein>
    <submittedName>
        <fullName evidence="2">Uncharacterized protein</fullName>
    </submittedName>
</protein>
<feature type="transmembrane region" description="Helical" evidence="1">
    <location>
        <begin position="179"/>
        <end position="197"/>
    </location>
</feature>
<dbReference type="EMBL" id="BLPG01000002">
    <property type="protein sequence ID" value="GFJ96314.1"/>
    <property type="molecule type" value="Genomic_DNA"/>
</dbReference>
<keyword evidence="1" id="KW-1133">Transmembrane helix</keyword>
<dbReference type="RefSeq" id="WP_345541323.1">
    <property type="nucleotide sequence ID" value="NZ_BAABJB010000047.1"/>
</dbReference>
<keyword evidence="1" id="KW-0472">Membrane</keyword>
<gene>
    <name evidence="2" type="ORF">Prum_099560</name>
</gene>
<dbReference type="AlphaFoldDB" id="A0A6V8LJC3"/>
<feature type="transmembrane region" description="Helical" evidence="1">
    <location>
        <begin position="110"/>
        <end position="129"/>
    </location>
</feature>
<reference evidence="2 3" key="1">
    <citation type="submission" date="2020-03" db="EMBL/GenBank/DDBJ databases">
        <title>Whole genome shotgun sequence of Phytohabitans rumicis NBRC 108638.</title>
        <authorList>
            <person name="Komaki H."/>
            <person name="Tamura T."/>
        </authorList>
    </citation>
    <scope>NUCLEOTIDE SEQUENCE [LARGE SCALE GENOMIC DNA]</scope>
    <source>
        <strain evidence="2 3">NBRC 108638</strain>
    </source>
</reference>
<sequence length="306" mass="33180">MGSLVLAAIVAGALLRYADRYATNDEFADQFRGWVAVAVLSLGIWSALFTRGLSTVHEFRRMWPRGRVWWTWHFGAYALLVASVLAMLTLNNAGEKIVVPIDGFPTITRTLVLVAATAAAPWVLTVWLAHEQLRILRAEVDKVRPPELIEELTVDKLDGAAISAAVTHSLAVWKVIERCTLSLALLVSTAVFLSGALRLALINSRALADDVFPASAVLSYGAFFAAVLALAVVPLVLAWRSHAFRLVEAALGEPRHGIPDQTWLDGRERLEARLRLDTNVLRSPITAVSVASPLVTAVLAALVPNA</sequence>
<comment type="caution">
    <text evidence="2">The sequence shown here is derived from an EMBL/GenBank/DDBJ whole genome shotgun (WGS) entry which is preliminary data.</text>
</comment>
<feature type="transmembrane region" description="Helical" evidence="1">
    <location>
        <begin position="34"/>
        <end position="56"/>
    </location>
</feature>
<reference evidence="2 3" key="2">
    <citation type="submission" date="2020-03" db="EMBL/GenBank/DDBJ databases">
        <authorList>
            <person name="Ichikawa N."/>
            <person name="Kimura A."/>
            <person name="Kitahashi Y."/>
            <person name="Uohara A."/>
        </authorList>
    </citation>
    <scope>NUCLEOTIDE SEQUENCE [LARGE SCALE GENOMIC DNA]</scope>
    <source>
        <strain evidence="2 3">NBRC 108638</strain>
    </source>
</reference>
<feature type="transmembrane region" description="Helical" evidence="1">
    <location>
        <begin position="217"/>
        <end position="239"/>
    </location>
</feature>
<keyword evidence="3" id="KW-1185">Reference proteome</keyword>